<dbReference type="GO" id="GO:0004673">
    <property type="term" value="F:protein histidine kinase activity"/>
    <property type="evidence" value="ECO:0007669"/>
    <property type="project" value="UniProtKB-EC"/>
</dbReference>
<proteinExistence type="predicted"/>
<reference evidence="12 13" key="1">
    <citation type="submission" date="2020-08" db="EMBL/GenBank/DDBJ databases">
        <title>Genomic Encyclopedia of Type Strains, Phase IV (KMG-IV): sequencing the most valuable type-strain genomes for metagenomic binning, comparative biology and taxonomic classification.</title>
        <authorList>
            <person name="Goeker M."/>
        </authorList>
    </citation>
    <scope>NUCLEOTIDE SEQUENCE [LARGE SCALE GENOMIC DNA]</scope>
    <source>
        <strain evidence="12 13">DSM 44197</strain>
    </source>
</reference>
<feature type="compositionally biased region" description="Pro residues" evidence="8">
    <location>
        <begin position="790"/>
        <end position="806"/>
    </location>
</feature>
<feature type="compositionally biased region" description="Pro residues" evidence="8">
    <location>
        <begin position="736"/>
        <end position="756"/>
    </location>
</feature>
<dbReference type="Pfam" id="PF08376">
    <property type="entry name" value="NIT"/>
    <property type="match status" value="1"/>
</dbReference>
<dbReference type="PROSITE" id="PS50906">
    <property type="entry name" value="NIT"/>
    <property type="match status" value="1"/>
</dbReference>
<evidence type="ECO:0000256" key="8">
    <source>
        <dbReference type="SAM" id="MobiDB-lite"/>
    </source>
</evidence>
<evidence type="ECO:0000256" key="5">
    <source>
        <dbReference type="ARBA" id="ARBA00022692"/>
    </source>
</evidence>
<evidence type="ECO:0000256" key="2">
    <source>
        <dbReference type="ARBA" id="ARBA00012438"/>
    </source>
</evidence>
<comment type="catalytic activity">
    <reaction evidence="1">
        <text>ATP + protein L-histidine = ADP + protein N-phospho-L-histidine.</text>
        <dbReference type="EC" id="2.7.13.3"/>
    </reaction>
</comment>
<evidence type="ECO:0000256" key="1">
    <source>
        <dbReference type="ARBA" id="ARBA00000085"/>
    </source>
</evidence>
<keyword evidence="5 9" id="KW-0812">Transmembrane</keyword>
<dbReference type="Pfam" id="PF02518">
    <property type="entry name" value="HATPase_c"/>
    <property type="match status" value="1"/>
</dbReference>
<keyword evidence="7 9" id="KW-1133">Transmembrane helix</keyword>
<feature type="domain" description="NIT" evidence="11">
    <location>
        <begin position="54"/>
        <end position="366"/>
    </location>
</feature>
<feature type="domain" description="Histidine kinase" evidence="10">
    <location>
        <begin position="583"/>
        <end position="688"/>
    </location>
</feature>
<dbReference type="GO" id="GO:0005886">
    <property type="term" value="C:plasma membrane"/>
    <property type="evidence" value="ECO:0007669"/>
    <property type="project" value="TreeGrafter"/>
</dbReference>
<dbReference type="AlphaFoldDB" id="A0A7W3LJ07"/>
<name>A0A7W3LJ07_ACTNM</name>
<evidence type="ECO:0000256" key="6">
    <source>
        <dbReference type="ARBA" id="ARBA00022777"/>
    </source>
</evidence>
<dbReference type="InterPro" id="IPR036890">
    <property type="entry name" value="HATPase_C_sf"/>
</dbReference>
<feature type="compositionally biased region" description="Basic and acidic residues" evidence="8">
    <location>
        <begin position="262"/>
        <end position="283"/>
    </location>
</feature>
<comment type="caution">
    <text evidence="12">The sequence shown here is derived from an EMBL/GenBank/DDBJ whole genome shotgun (WGS) entry which is preliminary data.</text>
</comment>
<keyword evidence="3" id="KW-0597">Phosphoprotein</keyword>
<evidence type="ECO:0000313" key="13">
    <source>
        <dbReference type="Proteomes" id="UP000572680"/>
    </source>
</evidence>
<evidence type="ECO:0000313" key="12">
    <source>
        <dbReference type="EMBL" id="MBA8948990.1"/>
    </source>
</evidence>
<organism evidence="12 13">
    <name type="scientific">Actinomadura namibiensis</name>
    <dbReference type="NCBI Taxonomy" id="182080"/>
    <lineage>
        <taxon>Bacteria</taxon>
        <taxon>Bacillati</taxon>
        <taxon>Actinomycetota</taxon>
        <taxon>Actinomycetes</taxon>
        <taxon>Streptosporangiales</taxon>
        <taxon>Thermomonosporaceae</taxon>
        <taxon>Actinomadura</taxon>
    </lineage>
</organism>
<dbReference type="InterPro" id="IPR050428">
    <property type="entry name" value="TCS_sensor_his_kinase"/>
</dbReference>
<dbReference type="PANTHER" id="PTHR45436:SF5">
    <property type="entry name" value="SENSOR HISTIDINE KINASE TRCS"/>
    <property type="match status" value="1"/>
</dbReference>
<evidence type="ECO:0000256" key="7">
    <source>
        <dbReference type="ARBA" id="ARBA00022989"/>
    </source>
</evidence>
<dbReference type="InterPro" id="IPR013587">
    <property type="entry name" value="Nitrate/nitrite_sensing"/>
</dbReference>
<evidence type="ECO:0000256" key="3">
    <source>
        <dbReference type="ARBA" id="ARBA00022553"/>
    </source>
</evidence>
<feature type="compositionally biased region" description="Low complexity" evidence="8">
    <location>
        <begin position="807"/>
        <end position="821"/>
    </location>
</feature>
<evidence type="ECO:0000256" key="4">
    <source>
        <dbReference type="ARBA" id="ARBA00022679"/>
    </source>
</evidence>
<gene>
    <name evidence="12" type="ORF">HNR61_000588</name>
</gene>
<evidence type="ECO:0000259" key="10">
    <source>
        <dbReference type="PROSITE" id="PS50109"/>
    </source>
</evidence>
<keyword evidence="13" id="KW-1185">Reference proteome</keyword>
<dbReference type="Proteomes" id="UP000572680">
    <property type="component" value="Unassembled WGS sequence"/>
</dbReference>
<evidence type="ECO:0000259" key="11">
    <source>
        <dbReference type="PROSITE" id="PS50906"/>
    </source>
</evidence>
<dbReference type="SUPFAM" id="SSF55874">
    <property type="entry name" value="ATPase domain of HSP90 chaperone/DNA topoisomerase II/histidine kinase"/>
    <property type="match status" value="1"/>
</dbReference>
<protein>
    <recommendedName>
        <fullName evidence="2">histidine kinase</fullName>
        <ecNumber evidence="2">2.7.13.3</ecNumber>
    </recommendedName>
</protein>
<dbReference type="SMART" id="SM00387">
    <property type="entry name" value="HATPase_c"/>
    <property type="match status" value="1"/>
</dbReference>
<feature type="compositionally biased region" description="Basic and acidic residues" evidence="8">
    <location>
        <begin position="776"/>
        <end position="787"/>
    </location>
</feature>
<feature type="compositionally biased region" description="Basic and acidic residues" evidence="8">
    <location>
        <begin position="305"/>
        <end position="316"/>
    </location>
</feature>
<feature type="region of interest" description="Disordered" evidence="8">
    <location>
        <begin position="255"/>
        <end position="331"/>
    </location>
</feature>
<keyword evidence="9" id="KW-0472">Membrane</keyword>
<keyword evidence="6 12" id="KW-0418">Kinase</keyword>
<dbReference type="InterPro" id="IPR010910">
    <property type="entry name" value="Nitrate/nitrite_sensing_bac"/>
</dbReference>
<dbReference type="PROSITE" id="PS50109">
    <property type="entry name" value="HIS_KIN"/>
    <property type="match status" value="1"/>
</dbReference>
<dbReference type="GO" id="GO:0000160">
    <property type="term" value="P:phosphorelay signal transduction system"/>
    <property type="evidence" value="ECO:0007669"/>
    <property type="project" value="TreeGrafter"/>
</dbReference>
<dbReference type="PANTHER" id="PTHR45436">
    <property type="entry name" value="SENSOR HISTIDINE KINASE YKOH"/>
    <property type="match status" value="1"/>
</dbReference>
<dbReference type="EMBL" id="JACJIA010000001">
    <property type="protein sequence ID" value="MBA8948990.1"/>
    <property type="molecule type" value="Genomic_DNA"/>
</dbReference>
<sequence length="880" mass="95093">MLARRLSSVRARITTLILVPLLSLVALWAFVTSVTYGDAVQLMNGKRFQDRSLLPTQKLISELQKERRLSLWQLGAPANADRSGLDAQRRATDAARAVVERNARDGDLREAVVPAVRARIDALVARMQVLGSIRRTVDAHTAVEHPNDFHTVDRQRVLAEVSGMIDAGFAIYNAAVPSDGRIATDARVLTAVGRAREFLAREDALLTGALSAGRLTAAERAEFAQFVGAQRNLYADTAPNLPPADAARYRDMAASPPFQQLRRLEEQVMRDTGRETRTTRTNDEQNAAPPTGQQPDRQQQPTGRQPDDRHPDDHQQPDPTKTSSAVRTNLPVDPAAWRGAVDQVTERLYAFENSVLAGVTERATGIAINTLAPLGLAGLLGLVAVVLSSYIAVRISRRLLRECRALAGAVGDFARKRLPLLADQVRAGDSVDPADEPPAADYRIAEIREISESFVATRDAVLVAAAREIAVRRGLSEVFVNLARRNQVLLHRQLSLLDTMEHRTEDPAELSDLFRLDHLATRMRRHAEGLVILAGKHAGRGWRRPVPLVDVVRGAVAEVEDYPRVRVQQLPRVALVGAAVADVIHLLAELVENATSYSPPQAPVLVSGHAVGNGFAIEIEDRGLGMTPEALQSANDKLADPPEFDPSDSARLGLFVVARLARRHDIRVTLRQSAYGGTTAIALLPANLVTDVPEPEPAARRATGPVTLPAGAPAGGAGTGTTTAQQSVVRLVSEPMPEPMPEPEPPTGPAPSPPAPELTADGLPRRRRQQHMAPQLRDRTQERRQAAFDRPPPPEPAAPPAPPAPPAQAARPAAEPAAPLAAPVPEPGPERSPEAMRSMLSAMQSGWQRGRDEARAAGRPHEQASEQASEQAAPEEDDTR</sequence>
<feature type="compositionally biased region" description="Low complexity" evidence="8">
    <location>
        <begin position="702"/>
        <end position="712"/>
    </location>
</feature>
<feature type="transmembrane region" description="Helical" evidence="9">
    <location>
        <begin position="371"/>
        <end position="393"/>
    </location>
</feature>
<keyword evidence="4" id="KW-0808">Transferase</keyword>
<feature type="region of interest" description="Disordered" evidence="8">
    <location>
        <begin position="735"/>
        <end position="880"/>
    </location>
</feature>
<feature type="region of interest" description="Disordered" evidence="8">
    <location>
        <begin position="695"/>
        <end position="723"/>
    </location>
</feature>
<accession>A0A7W3LJ07</accession>
<feature type="compositionally biased region" description="Polar residues" evidence="8">
    <location>
        <begin position="291"/>
        <end position="303"/>
    </location>
</feature>
<dbReference type="InterPro" id="IPR005467">
    <property type="entry name" value="His_kinase_dom"/>
</dbReference>
<dbReference type="RefSeq" id="WP_246441929.1">
    <property type="nucleotide sequence ID" value="NZ_JACJIA010000001.1"/>
</dbReference>
<evidence type="ECO:0000256" key="9">
    <source>
        <dbReference type="SAM" id="Phobius"/>
    </source>
</evidence>
<dbReference type="Gene3D" id="3.30.565.10">
    <property type="entry name" value="Histidine kinase-like ATPase, C-terminal domain"/>
    <property type="match status" value="1"/>
</dbReference>
<feature type="compositionally biased region" description="Basic and acidic residues" evidence="8">
    <location>
        <begin position="849"/>
        <end position="864"/>
    </location>
</feature>
<dbReference type="InterPro" id="IPR003594">
    <property type="entry name" value="HATPase_dom"/>
</dbReference>
<dbReference type="EC" id="2.7.13.3" evidence="2"/>